<organism evidence="1 2">
    <name type="scientific">Aphanomyces euteiches</name>
    <dbReference type="NCBI Taxonomy" id="100861"/>
    <lineage>
        <taxon>Eukaryota</taxon>
        <taxon>Sar</taxon>
        <taxon>Stramenopiles</taxon>
        <taxon>Oomycota</taxon>
        <taxon>Saprolegniomycetes</taxon>
        <taxon>Saprolegniales</taxon>
        <taxon>Verrucalvaceae</taxon>
        <taxon>Aphanomyces</taxon>
    </lineage>
</organism>
<evidence type="ECO:0000313" key="1">
    <source>
        <dbReference type="EMBL" id="KAF0720969.1"/>
    </source>
</evidence>
<dbReference type="Pfam" id="PF14223">
    <property type="entry name" value="Retrotran_gag_2"/>
    <property type="match status" value="1"/>
</dbReference>
<comment type="caution">
    <text evidence="1">The sequence shown here is derived from an EMBL/GenBank/DDBJ whole genome shotgun (WGS) entry which is preliminary data.</text>
</comment>
<keyword evidence="2" id="KW-1185">Reference proteome</keyword>
<sequence length="136" mass="14879">MSPTIETDDSKQEAIVFRGKNFNIFKLRIQAKLRSKGLWTIVSGDITASDAASTSDFDAKEAKAFAILVNALDDDNLAYVAHVTTSAAVWKFLIKRYEARTYADVSNPPHQCQGSLPDNCRNPSQPLACANSSTSH</sequence>
<gene>
    <name evidence="1" type="ORF">Ae201684_019251</name>
</gene>
<dbReference type="AlphaFoldDB" id="A0A6G0W2B7"/>
<accession>A0A6G0W2B7</accession>
<dbReference type="Proteomes" id="UP000481153">
    <property type="component" value="Unassembled WGS sequence"/>
</dbReference>
<dbReference type="VEuPathDB" id="FungiDB:AeMF1_007031"/>
<protein>
    <submittedName>
        <fullName evidence="1">Uncharacterized protein</fullName>
    </submittedName>
</protein>
<evidence type="ECO:0000313" key="2">
    <source>
        <dbReference type="Proteomes" id="UP000481153"/>
    </source>
</evidence>
<name>A0A6G0W2B7_9STRA</name>
<dbReference type="EMBL" id="VJMJ01000574">
    <property type="protein sequence ID" value="KAF0720969.1"/>
    <property type="molecule type" value="Genomic_DNA"/>
</dbReference>
<proteinExistence type="predicted"/>
<reference evidence="1 2" key="1">
    <citation type="submission" date="2019-07" db="EMBL/GenBank/DDBJ databases">
        <title>Genomics analysis of Aphanomyces spp. identifies a new class of oomycete effector associated with host adaptation.</title>
        <authorList>
            <person name="Gaulin E."/>
        </authorList>
    </citation>
    <scope>NUCLEOTIDE SEQUENCE [LARGE SCALE GENOMIC DNA]</scope>
    <source>
        <strain evidence="1 2">ATCC 201684</strain>
    </source>
</reference>